<keyword evidence="2" id="KW-1185">Reference proteome</keyword>
<dbReference type="EMBL" id="CP107551">
    <property type="protein sequence ID" value="UYP18399.1"/>
    <property type="molecule type" value="Genomic_DNA"/>
</dbReference>
<evidence type="ECO:0000313" key="2">
    <source>
        <dbReference type="Proteomes" id="UP001156484"/>
    </source>
</evidence>
<gene>
    <name evidence="1" type="ORF">OED52_17320</name>
</gene>
<protein>
    <submittedName>
        <fullName evidence="1">Uncharacterized protein</fullName>
    </submittedName>
</protein>
<proteinExistence type="predicted"/>
<organism evidence="1 2">
    <name type="scientific">Rhodococcus sacchari</name>
    <dbReference type="NCBI Taxonomy" id="2962047"/>
    <lineage>
        <taxon>Bacteria</taxon>
        <taxon>Bacillati</taxon>
        <taxon>Actinomycetota</taxon>
        <taxon>Actinomycetes</taxon>
        <taxon>Mycobacteriales</taxon>
        <taxon>Nocardiaceae</taxon>
        <taxon>Rhodococcus</taxon>
    </lineage>
</organism>
<accession>A0ACD4DEF1</accession>
<sequence>MTNPQDPTDPRDPRTPQERAYALDEPEARTQAIGDADATRVLHTDDPTVAYGRPVTNPTLPYTQYQPTQYQPMGRPDEEYRPTQAYPPPAGYQPTQAYPTQAYPTQAYPTQAYPTQGYPVQGYPPAGTPPPGSTPPGSTPPGSTPNPEPGKSPRGPRWGLIALAAVVLIALGGTVGYLLSRTEETPGRSASGPNTATLVPAPPAETRPSPPPSPSEELPLDRLPGGIGEIMEDAGAVVGTITANDGTSITLEVVGGTTVTVLLTPETAIITLTGDTPDSLRVGATAVATGSAVEGGRMTADTVISASIPSFGGPGR</sequence>
<reference evidence="1" key="1">
    <citation type="submission" date="2022-10" db="EMBL/GenBank/DDBJ databases">
        <title>Rhodococcus ferula Z13 complete genome.</title>
        <authorList>
            <person name="Long X."/>
            <person name="Zang M."/>
        </authorList>
    </citation>
    <scope>NUCLEOTIDE SEQUENCE</scope>
    <source>
        <strain evidence="1">Z13</strain>
    </source>
</reference>
<evidence type="ECO:0000313" key="1">
    <source>
        <dbReference type="EMBL" id="UYP18399.1"/>
    </source>
</evidence>
<name>A0ACD4DEF1_9NOCA</name>
<dbReference type="Proteomes" id="UP001156484">
    <property type="component" value="Chromosome"/>
</dbReference>